<evidence type="ECO:0008006" key="3">
    <source>
        <dbReference type="Google" id="ProtNLM"/>
    </source>
</evidence>
<dbReference type="AlphaFoldDB" id="A0A7Z2NXL9"/>
<protein>
    <recommendedName>
        <fullName evidence="3">Class I SAM-dependent methyltransferase</fullName>
    </recommendedName>
</protein>
<sequence>MSTFGTFIDPDTSLQDVADPAEQLGVRIWSGFQARGLYDMFRHKNKIFDMIANRIVETDLRYEDQCSAKYYFDLVNVLRDFNGNFDRLVEVGVFMGGSSSIFAGCIDKFDFDLDLVDINPRFLQFAYERIRRTFPEAVGRVRLFYGDVPSYVRHVMLESHGVRHIIHHDGAHDFNQVVKDMASLYYVRQSLFAIIAQDTHLRGTIEKMNFVDLAMYAVFGADLKYAPIGEAYIDGTEMCRPNIYQGNYFMPGAAEGFVLPMAANQFVYPHPALPMDDFLPPPHGE</sequence>
<keyword evidence="2" id="KW-1185">Reference proteome</keyword>
<proteinExistence type="predicted"/>
<gene>
    <name evidence="1" type="ORF">GVO57_10250</name>
</gene>
<dbReference type="Proteomes" id="UP000464468">
    <property type="component" value="Chromosome"/>
</dbReference>
<reference evidence="1 2" key="1">
    <citation type="submission" date="2020-01" db="EMBL/GenBank/DDBJ databases">
        <title>Sphingomonas sp. C33 whole genome sequece.</title>
        <authorList>
            <person name="Park C."/>
        </authorList>
    </citation>
    <scope>NUCLEOTIDE SEQUENCE [LARGE SCALE GENOMIC DNA]</scope>
    <source>
        <strain evidence="1 2">C33</strain>
    </source>
</reference>
<dbReference type="InterPro" id="IPR029063">
    <property type="entry name" value="SAM-dependent_MTases_sf"/>
</dbReference>
<name>A0A7Z2NXL9_9SPHN</name>
<organism evidence="1 2">
    <name type="scientific">Sphingomonas changnyeongensis</name>
    <dbReference type="NCBI Taxonomy" id="2698679"/>
    <lineage>
        <taxon>Bacteria</taxon>
        <taxon>Pseudomonadati</taxon>
        <taxon>Pseudomonadota</taxon>
        <taxon>Alphaproteobacteria</taxon>
        <taxon>Sphingomonadales</taxon>
        <taxon>Sphingomonadaceae</taxon>
        <taxon>Sphingomonas</taxon>
    </lineage>
</organism>
<dbReference type="SUPFAM" id="SSF53335">
    <property type="entry name" value="S-adenosyl-L-methionine-dependent methyltransferases"/>
    <property type="match status" value="1"/>
</dbReference>
<accession>A0A7Z2NXL9</accession>
<dbReference type="KEGG" id="schy:GVO57_10250"/>
<dbReference type="EMBL" id="CP047895">
    <property type="protein sequence ID" value="QHL91129.1"/>
    <property type="molecule type" value="Genomic_DNA"/>
</dbReference>
<evidence type="ECO:0000313" key="1">
    <source>
        <dbReference type="EMBL" id="QHL91129.1"/>
    </source>
</evidence>
<evidence type="ECO:0000313" key="2">
    <source>
        <dbReference type="Proteomes" id="UP000464468"/>
    </source>
</evidence>
<dbReference type="Gene3D" id="3.40.50.150">
    <property type="entry name" value="Vaccinia Virus protein VP39"/>
    <property type="match status" value="1"/>
</dbReference>